<dbReference type="RefSeq" id="WP_158509080.1">
    <property type="nucleotide sequence ID" value="NZ_CP051181.1"/>
</dbReference>
<evidence type="ECO:0000256" key="1">
    <source>
        <dbReference type="SAM" id="Phobius"/>
    </source>
</evidence>
<proteinExistence type="predicted"/>
<dbReference type="AlphaFoldDB" id="A0A0P1G0W2"/>
<dbReference type="STRING" id="53501.SAMN04488043_105245"/>
<dbReference type="Proteomes" id="UP000051587">
    <property type="component" value="Unassembled WGS sequence"/>
</dbReference>
<keyword evidence="3" id="KW-1185">Reference proteome</keyword>
<keyword evidence="1" id="KW-0812">Transmembrane</keyword>
<evidence type="ECO:0000313" key="2">
    <source>
        <dbReference type="EMBL" id="CUH66904.1"/>
    </source>
</evidence>
<reference evidence="2 3" key="1">
    <citation type="submission" date="2015-09" db="EMBL/GenBank/DDBJ databases">
        <authorList>
            <consortium name="Swine Surveillance"/>
        </authorList>
    </citation>
    <scope>NUCLEOTIDE SEQUENCE [LARGE SCALE GENOMIC DNA]</scope>
    <source>
        <strain evidence="2 3">CECT 4357</strain>
    </source>
</reference>
<protein>
    <submittedName>
        <fullName evidence="2">Uncharacterized protein</fullName>
    </submittedName>
</protein>
<accession>A0A0P1G0W2</accession>
<name>A0A0P1G0W2_THAGE</name>
<sequence>MMIDLIVQAKAAIGSVGAAAIAAIWIVKAGLGWVALRWWRSRRNGELE</sequence>
<evidence type="ECO:0000313" key="3">
    <source>
        <dbReference type="Proteomes" id="UP000051587"/>
    </source>
</evidence>
<keyword evidence="1" id="KW-1133">Transmembrane helix</keyword>
<organism evidence="2 3">
    <name type="scientific">Thalassovita gelatinovora</name>
    <name type="common">Thalassobius gelatinovorus</name>
    <dbReference type="NCBI Taxonomy" id="53501"/>
    <lineage>
        <taxon>Bacteria</taxon>
        <taxon>Pseudomonadati</taxon>
        <taxon>Pseudomonadota</taxon>
        <taxon>Alphaproteobacteria</taxon>
        <taxon>Rhodobacterales</taxon>
        <taxon>Roseobacteraceae</taxon>
        <taxon>Thalassovita</taxon>
    </lineage>
</organism>
<dbReference type="EMBL" id="CYSA01000025">
    <property type="protein sequence ID" value="CUH66904.1"/>
    <property type="molecule type" value="Genomic_DNA"/>
</dbReference>
<keyword evidence="1" id="KW-0472">Membrane</keyword>
<gene>
    <name evidence="2" type="ORF">TG4357_02708</name>
</gene>
<feature type="transmembrane region" description="Helical" evidence="1">
    <location>
        <begin position="12"/>
        <end position="36"/>
    </location>
</feature>